<evidence type="ECO:0000313" key="1">
    <source>
        <dbReference type="EMBL" id="SDX10723.1"/>
    </source>
</evidence>
<organism evidence="1 2">
    <name type="scientific">Saccharopolyspora shandongensis</name>
    <dbReference type="NCBI Taxonomy" id="418495"/>
    <lineage>
        <taxon>Bacteria</taxon>
        <taxon>Bacillati</taxon>
        <taxon>Actinomycetota</taxon>
        <taxon>Actinomycetes</taxon>
        <taxon>Pseudonocardiales</taxon>
        <taxon>Pseudonocardiaceae</taxon>
        <taxon>Saccharopolyspora</taxon>
    </lineage>
</organism>
<dbReference type="Proteomes" id="UP000199529">
    <property type="component" value="Unassembled WGS sequence"/>
</dbReference>
<protein>
    <recommendedName>
        <fullName evidence="3">Butirosin biosynthesis protein H, N-terminal</fullName>
    </recommendedName>
</protein>
<dbReference type="STRING" id="418495.SAMN05216215_1007227"/>
<proteinExistence type="predicted"/>
<dbReference type="EMBL" id="FNOK01000007">
    <property type="protein sequence ID" value="SDX10723.1"/>
    <property type="molecule type" value="Genomic_DNA"/>
</dbReference>
<dbReference type="AlphaFoldDB" id="A0A1H2YZY7"/>
<evidence type="ECO:0000313" key="2">
    <source>
        <dbReference type="Proteomes" id="UP000199529"/>
    </source>
</evidence>
<keyword evidence="2" id="KW-1185">Reference proteome</keyword>
<dbReference type="OrthoDB" id="8065844at2"/>
<reference evidence="2" key="1">
    <citation type="submission" date="2016-10" db="EMBL/GenBank/DDBJ databases">
        <authorList>
            <person name="Varghese N."/>
            <person name="Submissions S."/>
        </authorList>
    </citation>
    <scope>NUCLEOTIDE SEQUENCE [LARGE SCALE GENOMIC DNA]</scope>
    <source>
        <strain evidence="2">CGMCC 4.3530</strain>
    </source>
</reference>
<dbReference type="RefSeq" id="WP_093264233.1">
    <property type="nucleotide sequence ID" value="NZ_FNOK01000007.1"/>
</dbReference>
<accession>A0A1H2YZY7</accession>
<sequence length="297" mass="31612">MITYLGSGPYCYSNSLVMMFGPDAPDVGVVETATGSPFGMQLVDGSLPFFDPPGWNPEIGVDDAMAALGWAAESTSGGGVDAALDRLSACLVNGPVVVGPVEMGHLRYQPGKTGPIGADHYLVALGIDDEHVLLHDPQGYPYARLPVGDFVAAWRADTIDYGKPFTLRANFHRIAQVDPDDAIRASLDRAAHWLRAEPDSGTAALALAELLESGCEDDLRDQLVHFVIRVGARRLADAATCLHRVGRTGAAVVLTEQARLVGALQHPLVTGDDRAAAAVLRALAPTYDVLRRHLDVE</sequence>
<evidence type="ECO:0008006" key="3">
    <source>
        <dbReference type="Google" id="ProtNLM"/>
    </source>
</evidence>
<name>A0A1H2YZY7_9PSEU</name>
<gene>
    <name evidence="1" type="ORF">SAMN05216215_1007227</name>
</gene>